<feature type="transmembrane region" description="Helical" evidence="8">
    <location>
        <begin position="38"/>
        <end position="58"/>
    </location>
</feature>
<evidence type="ECO:0000256" key="6">
    <source>
        <dbReference type="ARBA" id="ARBA00022989"/>
    </source>
</evidence>
<evidence type="ECO:0000256" key="1">
    <source>
        <dbReference type="ARBA" id="ARBA00004651"/>
    </source>
</evidence>
<evidence type="ECO:0000313" key="12">
    <source>
        <dbReference type="Proteomes" id="UP000221580"/>
    </source>
</evidence>
<evidence type="ECO:0000259" key="10">
    <source>
        <dbReference type="PROSITE" id="PS50929"/>
    </source>
</evidence>
<dbReference type="InterPro" id="IPR050835">
    <property type="entry name" value="ABC_transporter_sub-D"/>
</dbReference>
<feature type="domain" description="ABC transmembrane type-1" evidence="10">
    <location>
        <begin position="43"/>
        <end position="337"/>
    </location>
</feature>
<feature type="domain" description="ABC transporter" evidence="9">
    <location>
        <begin position="371"/>
        <end position="573"/>
    </location>
</feature>
<evidence type="ECO:0000256" key="2">
    <source>
        <dbReference type="ARBA" id="ARBA00022448"/>
    </source>
</evidence>
<comment type="subcellular location">
    <subcellularLocation>
        <location evidence="1">Cell membrane</location>
        <topology evidence="1">Multi-pass membrane protein</topology>
    </subcellularLocation>
</comment>
<dbReference type="Pfam" id="PF00005">
    <property type="entry name" value="ABC_tran"/>
    <property type="match status" value="1"/>
</dbReference>
<dbReference type="GO" id="GO:0140359">
    <property type="term" value="F:ABC-type transporter activity"/>
    <property type="evidence" value="ECO:0007669"/>
    <property type="project" value="InterPro"/>
</dbReference>
<feature type="transmembrane region" description="Helical" evidence="8">
    <location>
        <begin position="278"/>
        <end position="302"/>
    </location>
</feature>
<dbReference type="Pfam" id="PF06472">
    <property type="entry name" value="ABC_membrane_2"/>
    <property type="match status" value="1"/>
</dbReference>
<dbReference type="Proteomes" id="UP000221580">
    <property type="component" value="Unassembled WGS sequence"/>
</dbReference>
<feature type="transmembrane region" description="Helical" evidence="8">
    <location>
        <begin position="193"/>
        <end position="213"/>
    </location>
</feature>
<reference evidence="11 12" key="1">
    <citation type="submission" date="2017-09" db="EMBL/GenBank/DDBJ databases">
        <authorList>
            <person name="DeBolt S."/>
            <person name="Huntemann M."/>
            <person name="Clum A."/>
            <person name="Pillay M."/>
            <person name="Palaniappan K."/>
            <person name="Varghese N."/>
            <person name="Mikhailova N."/>
            <person name="Stamatis D."/>
            <person name="Reddy T."/>
            <person name="Daum C."/>
            <person name="Shapiro N."/>
            <person name="Ivanova N."/>
            <person name="Kyrpides N."/>
            <person name="Woyke T."/>
        </authorList>
    </citation>
    <scope>NUCLEOTIDE SEQUENCE [LARGE SCALE GENOMIC DNA]</scope>
    <source>
        <strain evidence="11 12">A2-S9</strain>
    </source>
</reference>
<keyword evidence="5 11" id="KW-0067">ATP-binding</keyword>
<dbReference type="PANTHER" id="PTHR11384">
    <property type="entry name" value="ATP-BINDING CASSETTE, SUB-FAMILY D MEMBER"/>
    <property type="match status" value="1"/>
</dbReference>
<dbReference type="GO" id="GO:0005886">
    <property type="term" value="C:plasma membrane"/>
    <property type="evidence" value="ECO:0007669"/>
    <property type="project" value="UniProtKB-SubCell"/>
</dbReference>
<keyword evidence="6 8" id="KW-1133">Transmembrane helix</keyword>
<dbReference type="InterPro" id="IPR003593">
    <property type="entry name" value="AAA+_ATPase"/>
</dbReference>
<keyword evidence="7 8" id="KW-0472">Membrane</keyword>
<evidence type="ECO:0000313" key="11">
    <source>
        <dbReference type="EMBL" id="PFG59647.1"/>
    </source>
</evidence>
<gene>
    <name evidence="11" type="ORF">DM05_4328</name>
</gene>
<name>A0A7Z1GMQ8_9PSED</name>
<dbReference type="RefSeq" id="WP_027604850.1">
    <property type="nucleotide sequence ID" value="NZ_PDJN01000003.1"/>
</dbReference>
<dbReference type="PROSITE" id="PS50893">
    <property type="entry name" value="ABC_TRANSPORTER_2"/>
    <property type="match status" value="1"/>
</dbReference>
<dbReference type="CDD" id="cd03223">
    <property type="entry name" value="ABCD_peroxisomal_ALDP"/>
    <property type="match status" value="1"/>
</dbReference>
<keyword evidence="2" id="KW-0813">Transport</keyword>
<keyword evidence="3 8" id="KW-0812">Transmembrane</keyword>
<dbReference type="Gene3D" id="3.40.50.300">
    <property type="entry name" value="P-loop containing nucleotide triphosphate hydrolases"/>
    <property type="match status" value="1"/>
</dbReference>
<evidence type="ECO:0000259" key="9">
    <source>
        <dbReference type="PROSITE" id="PS50893"/>
    </source>
</evidence>
<comment type="caution">
    <text evidence="11">The sequence shown here is derived from an EMBL/GenBank/DDBJ whole genome shotgun (WGS) entry which is preliminary data.</text>
</comment>
<dbReference type="InterPro" id="IPR011527">
    <property type="entry name" value="ABC1_TM_dom"/>
</dbReference>
<dbReference type="InterPro" id="IPR027417">
    <property type="entry name" value="P-loop_NTPase"/>
</dbReference>
<dbReference type="PROSITE" id="PS50929">
    <property type="entry name" value="ABC_TM1F"/>
    <property type="match status" value="1"/>
</dbReference>
<dbReference type="SUPFAM" id="SSF90123">
    <property type="entry name" value="ABC transporter transmembrane region"/>
    <property type="match status" value="1"/>
</dbReference>
<feature type="transmembrane region" description="Helical" evidence="8">
    <location>
        <begin position="78"/>
        <end position="101"/>
    </location>
</feature>
<proteinExistence type="predicted"/>
<dbReference type="PANTHER" id="PTHR11384:SF59">
    <property type="entry name" value="LYSOSOMAL COBALAMIN TRANSPORTER ABCD4"/>
    <property type="match status" value="1"/>
</dbReference>
<dbReference type="InterPro" id="IPR003439">
    <property type="entry name" value="ABC_transporter-like_ATP-bd"/>
</dbReference>
<dbReference type="InterPro" id="IPR036640">
    <property type="entry name" value="ABC1_TM_sf"/>
</dbReference>
<dbReference type="PROSITE" id="PS00211">
    <property type="entry name" value="ABC_TRANSPORTER_1"/>
    <property type="match status" value="1"/>
</dbReference>
<dbReference type="EMBL" id="PDJN01000003">
    <property type="protein sequence ID" value="PFG59647.1"/>
    <property type="molecule type" value="Genomic_DNA"/>
</dbReference>
<protein>
    <submittedName>
        <fullName evidence="11">Putative ATP-binding cassette transporter</fullName>
    </submittedName>
</protein>
<feature type="transmembrane region" description="Helical" evidence="8">
    <location>
        <begin position="166"/>
        <end position="187"/>
    </location>
</feature>
<organism evidence="11 12">
    <name type="scientific">Pseudomonas poae</name>
    <dbReference type="NCBI Taxonomy" id="200451"/>
    <lineage>
        <taxon>Bacteria</taxon>
        <taxon>Pseudomonadati</taxon>
        <taxon>Pseudomonadota</taxon>
        <taxon>Gammaproteobacteria</taxon>
        <taxon>Pseudomonadales</taxon>
        <taxon>Pseudomonadaceae</taxon>
        <taxon>Pseudomonas</taxon>
    </lineage>
</organism>
<accession>A0A7Z1GMQ8</accession>
<evidence type="ECO:0000256" key="3">
    <source>
        <dbReference type="ARBA" id="ARBA00022692"/>
    </source>
</evidence>
<dbReference type="GO" id="GO:0005524">
    <property type="term" value="F:ATP binding"/>
    <property type="evidence" value="ECO:0007669"/>
    <property type="project" value="UniProtKB-KW"/>
</dbReference>
<dbReference type="InterPro" id="IPR017871">
    <property type="entry name" value="ABC_transporter-like_CS"/>
</dbReference>
<dbReference type="AlphaFoldDB" id="A0A7Z1GMQ8"/>
<dbReference type="SUPFAM" id="SSF52540">
    <property type="entry name" value="P-loop containing nucleoside triphosphate hydrolases"/>
    <property type="match status" value="1"/>
</dbReference>
<keyword evidence="4" id="KW-0547">Nucleotide-binding</keyword>
<dbReference type="Gene3D" id="1.20.1560.10">
    <property type="entry name" value="ABC transporter type 1, transmembrane domain"/>
    <property type="match status" value="1"/>
</dbReference>
<evidence type="ECO:0000256" key="8">
    <source>
        <dbReference type="SAM" id="Phobius"/>
    </source>
</evidence>
<evidence type="ECO:0000256" key="5">
    <source>
        <dbReference type="ARBA" id="ARBA00022840"/>
    </source>
</evidence>
<evidence type="ECO:0000256" key="4">
    <source>
        <dbReference type="ARBA" id="ARBA00022741"/>
    </source>
</evidence>
<dbReference type="SMART" id="SM00382">
    <property type="entry name" value="AAA"/>
    <property type="match status" value="1"/>
</dbReference>
<reference evidence="11 12" key="2">
    <citation type="submission" date="2017-10" db="EMBL/GenBank/DDBJ databases">
        <title>Bacterial endophytes that colonize and modify switchgrass growth.</title>
        <authorList>
            <person name="Debolt S."/>
        </authorList>
    </citation>
    <scope>NUCLEOTIDE SEQUENCE [LARGE SCALE GENOMIC DNA]</scope>
    <source>
        <strain evidence="11 12">A2-S9</strain>
    </source>
</reference>
<sequence>MNQNAEYSAVNDAVRGQFFRRTWAMITPYWRSEEKGKAWLLLAVVIGLSLFSVAISVWLNHWYKDFYNALENKDTAAFWQQIGYFCGIATVAILGAVYRLYLTQMLTIRWRAWLTEKYFARWLGDKNYYQLEQGGYTDNPDQRISEDLNSFTLNTLSLGLGLLRNVVSLVSFSIILWGVSGSIEVFGITIPGYMFWCALVYAGVGSWLTHLIGRRLIGLSNQQQRFEADLRFSMVRVRENAESIALYNGEPNEHQRLNARFGKVWHNYWDIMKVSKRLTFFTAGYEQIAIVFAFIVAAPRYFSGKIELGELMQINSAFGNVQGNFSWFISAYADLAGWRATSDRLLSFQQAMRENEQRPAAIDVSAEGERLVVQGLGLNLVDGRHLLTDANMIVEPGQRVMLSGRSGSGKSTLLRAMGHLWPAGHGSIRLPARRYLFLPQKPYLPIGTLKAVLSYPQDDSVYSAERYAQVLETCRLPHLVERLDEANHWQRMLSPGEQQRLAFARALLFAPQWLYMDEATSAMDEEDEATLYQALIDELPGLSIVSVGHRSSLKRFHGRHVRIEGGWLQEQPVA</sequence>
<evidence type="ECO:0000256" key="7">
    <source>
        <dbReference type="ARBA" id="ARBA00023136"/>
    </source>
</evidence>
<dbReference type="GO" id="GO:0016887">
    <property type="term" value="F:ATP hydrolysis activity"/>
    <property type="evidence" value="ECO:0007669"/>
    <property type="project" value="InterPro"/>
</dbReference>